<evidence type="ECO:0000256" key="4">
    <source>
        <dbReference type="ARBA" id="ARBA00023067"/>
    </source>
</evidence>
<dbReference type="PANTHER" id="PTHR14222">
    <property type="entry name" value="CONDENSIN"/>
    <property type="match status" value="1"/>
</dbReference>
<keyword evidence="2" id="KW-0132">Cell division</keyword>
<name>A0A6G1BNG2_9ORYZ</name>
<dbReference type="Proteomes" id="UP000479710">
    <property type="component" value="Unassembled WGS sequence"/>
</dbReference>
<dbReference type="Pfam" id="PF12717">
    <property type="entry name" value="Cnd1"/>
    <property type="match status" value="1"/>
</dbReference>
<protein>
    <recommendedName>
        <fullName evidence="8">Condensin complex subunit 1 C-terminal domain-containing protein</fullName>
    </recommendedName>
</protein>
<feature type="compositionally biased region" description="Low complexity" evidence="7">
    <location>
        <begin position="1192"/>
        <end position="1202"/>
    </location>
</feature>
<comment type="subcellular location">
    <subcellularLocation>
        <location evidence="1">Nucleus</location>
    </subcellularLocation>
</comment>
<dbReference type="FunFam" id="1.25.10.10:FF:000413">
    <property type="entry name" value="Condensin-2 complex subunit D3"/>
    <property type="match status" value="1"/>
</dbReference>
<feature type="region of interest" description="Disordered" evidence="7">
    <location>
        <begin position="1192"/>
        <end position="1276"/>
    </location>
</feature>
<evidence type="ECO:0000259" key="8">
    <source>
        <dbReference type="Pfam" id="PF12717"/>
    </source>
</evidence>
<feature type="domain" description="Condensin complex subunit 1 C-terminal" evidence="8">
    <location>
        <begin position="872"/>
        <end position="1027"/>
    </location>
</feature>
<dbReference type="EMBL" id="SPHZ02000012">
    <property type="protein sequence ID" value="KAF0889287.1"/>
    <property type="molecule type" value="Genomic_DNA"/>
</dbReference>
<keyword evidence="4" id="KW-0226">DNA condensation</keyword>
<keyword evidence="6" id="KW-0131">Cell cycle</keyword>
<dbReference type="GO" id="GO:0007076">
    <property type="term" value="P:mitotic chromosome condensation"/>
    <property type="evidence" value="ECO:0007669"/>
    <property type="project" value="InterPro"/>
</dbReference>
<evidence type="ECO:0000256" key="5">
    <source>
        <dbReference type="ARBA" id="ARBA00023242"/>
    </source>
</evidence>
<dbReference type="InterPro" id="IPR016024">
    <property type="entry name" value="ARM-type_fold"/>
</dbReference>
<evidence type="ECO:0000256" key="2">
    <source>
        <dbReference type="ARBA" id="ARBA00022618"/>
    </source>
</evidence>
<dbReference type="GO" id="GO:0000779">
    <property type="term" value="C:condensed chromosome, centromeric region"/>
    <property type="evidence" value="ECO:0007669"/>
    <property type="project" value="TreeGrafter"/>
</dbReference>
<evidence type="ECO:0000313" key="10">
    <source>
        <dbReference type="Proteomes" id="UP000479710"/>
    </source>
</evidence>
<dbReference type="GO" id="GO:0005634">
    <property type="term" value="C:nucleus"/>
    <property type="evidence" value="ECO:0007669"/>
    <property type="project" value="UniProtKB-SubCell"/>
</dbReference>
<dbReference type="InterPro" id="IPR032682">
    <property type="entry name" value="Cnd1_C"/>
</dbReference>
<evidence type="ECO:0000256" key="6">
    <source>
        <dbReference type="ARBA" id="ARBA00023306"/>
    </source>
</evidence>
<accession>A0A6G1BNG2</accession>
<dbReference type="Gene3D" id="1.25.10.10">
    <property type="entry name" value="Leucine-rich Repeat Variant"/>
    <property type="match status" value="1"/>
</dbReference>
<dbReference type="AlphaFoldDB" id="A0A6G1BNG2"/>
<evidence type="ECO:0000313" key="9">
    <source>
        <dbReference type="EMBL" id="KAF0889287.1"/>
    </source>
</evidence>
<dbReference type="GO" id="GO:0042393">
    <property type="term" value="F:histone binding"/>
    <property type="evidence" value="ECO:0007669"/>
    <property type="project" value="TreeGrafter"/>
</dbReference>
<evidence type="ECO:0000256" key="3">
    <source>
        <dbReference type="ARBA" id="ARBA00022776"/>
    </source>
</evidence>
<evidence type="ECO:0000256" key="7">
    <source>
        <dbReference type="SAM" id="MobiDB-lite"/>
    </source>
</evidence>
<dbReference type="GO" id="GO:0010032">
    <property type="term" value="P:meiotic chromosome condensation"/>
    <property type="evidence" value="ECO:0007669"/>
    <property type="project" value="TreeGrafter"/>
</dbReference>
<reference evidence="9 10" key="1">
    <citation type="submission" date="2019-11" db="EMBL/GenBank/DDBJ databases">
        <title>Whole genome sequence of Oryza granulata.</title>
        <authorList>
            <person name="Li W."/>
        </authorList>
    </citation>
    <scope>NUCLEOTIDE SEQUENCE [LARGE SCALE GENOMIC DNA]</scope>
    <source>
        <strain evidence="10">cv. Menghai</strain>
        <tissue evidence="9">Leaf</tissue>
    </source>
</reference>
<keyword evidence="10" id="KW-1185">Reference proteome</keyword>
<feature type="region of interest" description="Disordered" evidence="7">
    <location>
        <begin position="136"/>
        <end position="168"/>
    </location>
</feature>
<dbReference type="InterPro" id="IPR011989">
    <property type="entry name" value="ARM-like"/>
</dbReference>
<feature type="compositionally biased region" description="Acidic residues" evidence="7">
    <location>
        <begin position="1"/>
        <end position="14"/>
    </location>
</feature>
<keyword evidence="3" id="KW-0498">Mitosis</keyword>
<feature type="compositionally biased region" description="Low complexity" evidence="7">
    <location>
        <begin position="136"/>
        <end position="151"/>
    </location>
</feature>
<sequence>MDADEMDMDIDAADEMGSPPSALGSLSAFLSELTALHRRSSGPTSSSSPPLSLASLTFLSAPSSSSVFPRLGSAGLPASSLSAPLAASLSAHPLPAAVAYLRLLLVPASPLLSLFSPLPFLSLLLALRKASSAAVAAHDGGANPSSGSGNPRNRKRKSHQQRQSPAQAPPSLLPVARALLADAAGRLPLGAHPDARRSLVDTAAELAAFDVLVAVLGSDYCAEAVPDVVRALAPVVLSGSKSAARAAAVEFLARKVVPLGAEGGEDGVRKAVGYLPRYLATKAPEKSEARALAVEAIVEVLRAMGPLEIEGFAGYVVAMAKGKAKGRLLAVDLVLAMLPLLLPLEGDDCGLQEGSSGLKFVRVLVERCSDTVGGVRARALTNAAQALDVLSERGMEIDQLQEVMRIGNMGLGKLLRRRCTDDKAAVRKAALVLITKAIRLIGRPVDESLLSAMGAACSDPLVSIRKAALAAISEVFRNFLDERVTKEWLQVVPPLVIDSETSIQEECENLFLELVLNRICQAANLNLADDSNDMAEVFPEGTLDLLKSICDGEVAPCIKKICASLGKKKKLKPLLASSLQNIITISESLWCRSHRPIEKWTAPVGAWWLLSEVSSFAPKSVNWKFLSHHWKLLDNVGQDDKGKVCSKGEPNSALWAVDRVSLLQTISNVSMELPVEPAAELAHSLLLRIENFDMHLSEVDAHVKSLKTLCKRKAKTAKEGETLILKWVQQLICKAVNILDDYIKETSEAAKGPKFFTPLSGKLKGRKDASAPKSMSQAVTAVFTIGSLILACPVANVQSVIPLLHTIITSGNSEPRPKNLAGGAVSFKGLAPSLYIQSWDTMAKICLVDDKHAKRYIPLFVQELEKSDLAALRNNIMIAMADFYVRYTAMVDCYMSKITKSLCDPCEVVRRQTFILLSKLLQRDYVKWRGVLFLRFLPSLVDESEKIKHLADFLFGNILKAKAPLLAYNSFIEAIYVLNNCLGHGANSESQRRSDRGPTLFAIRGTDERSRSKRMHIYVSLLKQMAPEHLLATSAKLCAEILAAACDGLLNVDDAAGRAVLQDALQILACKEMRIHPNICTDVSEMDEEGGDGGSTNAALQAAKGRAVTQVAKKNLIQIAIPIFIELKRLLESKNSPLTGCLMECLRTLLKDYKNEFDEILVADKQLQKELVYDMQKLDAAGKGKAKVAAAAEAGPSGASPAHGGGNKVDGSARATARSVLKEVNRNTPTPPLHSMSVPKVRSVLGGDGGALTGSHRPAVLESVRRLEPFGSDEEN</sequence>
<keyword evidence="5" id="KW-0539">Nucleus</keyword>
<comment type="caution">
    <text evidence="9">The sequence shown here is derived from an EMBL/GenBank/DDBJ whole genome shotgun (WGS) entry which is preliminary data.</text>
</comment>
<proteinExistence type="predicted"/>
<dbReference type="SUPFAM" id="SSF48371">
    <property type="entry name" value="ARM repeat"/>
    <property type="match status" value="1"/>
</dbReference>
<evidence type="ECO:0000256" key="1">
    <source>
        <dbReference type="ARBA" id="ARBA00004123"/>
    </source>
</evidence>
<dbReference type="OrthoDB" id="10263978at2759"/>
<gene>
    <name evidence="9" type="ORF">E2562_022837</name>
</gene>
<dbReference type="GO" id="GO:0051301">
    <property type="term" value="P:cell division"/>
    <property type="evidence" value="ECO:0007669"/>
    <property type="project" value="UniProtKB-KW"/>
</dbReference>
<dbReference type="GO" id="GO:0000796">
    <property type="term" value="C:condensin complex"/>
    <property type="evidence" value="ECO:0007669"/>
    <property type="project" value="TreeGrafter"/>
</dbReference>
<organism evidence="9 10">
    <name type="scientific">Oryza meyeriana var. granulata</name>
    <dbReference type="NCBI Taxonomy" id="110450"/>
    <lineage>
        <taxon>Eukaryota</taxon>
        <taxon>Viridiplantae</taxon>
        <taxon>Streptophyta</taxon>
        <taxon>Embryophyta</taxon>
        <taxon>Tracheophyta</taxon>
        <taxon>Spermatophyta</taxon>
        <taxon>Magnoliopsida</taxon>
        <taxon>Liliopsida</taxon>
        <taxon>Poales</taxon>
        <taxon>Poaceae</taxon>
        <taxon>BOP clade</taxon>
        <taxon>Oryzoideae</taxon>
        <taxon>Oryzeae</taxon>
        <taxon>Oryzinae</taxon>
        <taxon>Oryza</taxon>
        <taxon>Oryza meyeriana</taxon>
    </lineage>
</organism>
<feature type="region of interest" description="Disordered" evidence="7">
    <location>
        <begin position="1"/>
        <end position="24"/>
    </location>
</feature>
<dbReference type="InterPro" id="IPR026971">
    <property type="entry name" value="CND1/NCAPD3"/>
</dbReference>
<dbReference type="PANTHER" id="PTHR14222:SF1">
    <property type="entry name" value="CONDENSIN-2 COMPLEX SUBUNIT D3"/>
    <property type="match status" value="1"/>
</dbReference>